<feature type="chain" id="PRO_5006626931" evidence="2">
    <location>
        <begin position="18"/>
        <end position="276"/>
    </location>
</feature>
<dbReference type="InterPro" id="IPR046357">
    <property type="entry name" value="PPIase_dom_sf"/>
</dbReference>
<accession>A0A0S4RUM8</accession>
<sequence>MKKIAFSTVFLFSLASADYVNGIIATVENQPITNYELNTVMKKMNIDNQKALNLLIRERLEDAQIVALNIAVNGFEVESKIEQLAKANGMDKATFKEALTSRGIDYNAFKQNVEKNLKKEKLYARILNNPSQNITLENAKKFYEANPGMFAQFDTINVARYSSNSRQNLETVVKSPMSMPSGVSIENLSLTSKNLNPQLRYIFINSKDKTFTPIFQIAANEFEMFYIVSREGSYLPDFVSVEQQVVNAMASQEQEIAVADYFNKLRVKANIEILKR</sequence>
<evidence type="ECO:0000313" key="5">
    <source>
        <dbReference type="Proteomes" id="UP000052237"/>
    </source>
</evidence>
<evidence type="ECO:0000256" key="2">
    <source>
        <dbReference type="SAM" id="SignalP"/>
    </source>
</evidence>
<dbReference type="Gene3D" id="1.10.4030.10">
    <property type="entry name" value="Porin chaperone SurA, peptide-binding domain"/>
    <property type="match status" value="1"/>
</dbReference>
<keyword evidence="5" id="KW-1185">Reference proteome</keyword>
<keyword evidence="4" id="KW-0675">Receptor</keyword>
<dbReference type="InterPro" id="IPR027304">
    <property type="entry name" value="Trigger_fact/SurA_dom_sf"/>
</dbReference>
<evidence type="ECO:0000259" key="3">
    <source>
        <dbReference type="Pfam" id="PF22506"/>
    </source>
</evidence>
<dbReference type="InterPro" id="IPR050280">
    <property type="entry name" value="OMP_Chaperone_SurA"/>
</dbReference>
<gene>
    <name evidence="4" type="ORF">ERS686654_00892</name>
</gene>
<dbReference type="Proteomes" id="UP000052237">
    <property type="component" value="Unassembled WGS sequence"/>
</dbReference>
<dbReference type="PANTHER" id="PTHR47637">
    <property type="entry name" value="CHAPERONE SURA"/>
    <property type="match status" value="1"/>
</dbReference>
<organism evidence="4 5">
    <name type="scientific">Campylobacter hyointestinalis subsp. hyointestinalis</name>
    <dbReference type="NCBI Taxonomy" id="91352"/>
    <lineage>
        <taxon>Bacteria</taxon>
        <taxon>Pseudomonadati</taxon>
        <taxon>Campylobacterota</taxon>
        <taxon>Epsilonproteobacteria</taxon>
        <taxon>Campylobacterales</taxon>
        <taxon>Campylobacteraceae</taxon>
        <taxon>Campylobacter</taxon>
    </lineage>
</organism>
<dbReference type="SUPFAM" id="SSF109998">
    <property type="entry name" value="Triger factor/SurA peptide-binding domain-like"/>
    <property type="match status" value="1"/>
</dbReference>
<reference evidence="4 5" key="1">
    <citation type="submission" date="2015-11" db="EMBL/GenBank/DDBJ databases">
        <authorList>
            <consortium name="Pathogen Informatics"/>
        </authorList>
    </citation>
    <scope>NUCLEOTIDE SEQUENCE [LARGE SCALE GENOMIC DNA]</scope>
    <source>
        <strain evidence="4 5">006A-0059</strain>
    </source>
</reference>
<proteinExistence type="predicted"/>
<feature type="domain" description="Cj1289-like C-terminal" evidence="3">
    <location>
        <begin position="137"/>
        <end position="229"/>
    </location>
</feature>
<name>A0A0S4RUM8_CAMHY</name>
<comment type="caution">
    <text evidence="4">The sequence shown here is derived from an EMBL/GenBank/DDBJ whole genome shotgun (WGS) entry which is preliminary data.</text>
</comment>
<dbReference type="RefSeq" id="WP_059435070.1">
    <property type="nucleotide sequence ID" value="NZ_FAVB01000002.1"/>
</dbReference>
<evidence type="ECO:0000256" key="1">
    <source>
        <dbReference type="ARBA" id="ARBA00022729"/>
    </source>
</evidence>
<keyword evidence="1 2" id="KW-0732">Signal</keyword>
<dbReference type="EMBL" id="FAVB01000002">
    <property type="protein sequence ID" value="CUU77782.1"/>
    <property type="molecule type" value="Genomic_DNA"/>
</dbReference>
<feature type="signal peptide" evidence="2">
    <location>
        <begin position="1"/>
        <end position="17"/>
    </location>
</feature>
<dbReference type="Pfam" id="PF22506">
    <property type="entry name" value="Cj1289-like_C"/>
    <property type="match status" value="1"/>
</dbReference>
<evidence type="ECO:0000313" key="4">
    <source>
        <dbReference type="EMBL" id="CUU77782.1"/>
    </source>
</evidence>
<protein>
    <submittedName>
        <fullName evidence="4">Ferric receptor CfrA</fullName>
    </submittedName>
</protein>
<dbReference type="InterPro" id="IPR055131">
    <property type="entry name" value="Cj1289-like_C"/>
</dbReference>
<dbReference type="PANTHER" id="PTHR47637:SF1">
    <property type="entry name" value="CHAPERONE SURA"/>
    <property type="match status" value="1"/>
</dbReference>
<dbReference type="AlphaFoldDB" id="A0A0S4RUM8"/>
<dbReference type="GO" id="GO:0003755">
    <property type="term" value="F:peptidyl-prolyl cis-trans isomerase activity"/>
    <property type="evidence" value="ECO:0007669"/>
    <property type="project" value="InterPro"/>
</dbReference>
<dbReference type="Gene3D" id="3.10.50.40">
    <property type="match status" value="1"/>
</dbReference>